<reference evidence="3 4" key="1">
    <citation type="submission" date="2024-09" db="EMBL/GenBank/DDBJ databases">
        <authorList>
            <person name="Sun Q."/>
            <person name="Mori K."/>
        </authorList>
    </citation>
    <scope>NUCLEOTIDE SEQUENCE [LARGE SCALE GENOMIC DNA]</scope>
    <source>
        <strain evidence="3 4">JCM 6917</strain>
    </source>
</reference>
<protein>
    <submittedName>
        <fullName evidence="3">Uncharacterized protein</fullName>
    </submittedName>
</protein>
<keyword evidence="2" id="KW-1133">Transmembrane helix</keyword>
<evidence type="ECO:0000313" key="3">
    <source>
        <dbReference type="EMBL" id="MFB9467767.1"/>
    </source>
</evidence>
<name>A0ABV5NBU9_9ACTN</name>
<accession>A0ABV5NBU9</accession>
<dbReference type="Proteomes" id="UP001589709">
    <property type="component" value="Unassembled WGS sequence"/>
</dbReference>
<gene>
    <name evidence="3" type="ORF">ACFF45_35110</name>
</gene>
<organism evidence="3 4">
    <name type="scientific">Streptomyces cinereospinus</name>
    <dbReference type="NCBI Taxonomy" id="285561"/>
    <lineage>
        <taxon>Bacteria</taxon>
        <taxon>Bacillati</taxon>
        <taxon>Actinomycetota</taxon>
        <taxon>Actinomycetes</taxon>
        <taxon>Kitasatosporales</taxon>
        <taxon>Streptomycetaceae</taxon>
        <taxon>Streptomyces</taxon>
    </lineage>
</organism>
<sequence>GAADPGGTAGGSNGTAGDPAGAAAGAGGSGTGGSSADPAQTDPAQQNVARSGGFTPAEALGLVRWVLLGVLVAGGVAGLAGPAMVWLSGRRAAGTG</sequence>
<dbReference type="EMBL" id="JBHMCY010000148">
    <property type="protein sequence ID" value="MFB9467767.1"/>
    <property type="molecule type" value="Genomic_DNA"/>
</dbReference>
<feature type="transmembrane region" description="Helical" evidence="2">
    <location>
        <begin position="65"/>
        <end position="87"/>
    </location>
</feature>
<evidence type="ECO:0000256" key="2">
    <source>
        <dbReference type="SAM" id="Phobius"/>
    </source>
</evidence>
<keyword evidence="2" id="KW-0472">Membrane</keyword>
<keyword evidence="4" id="KW-1185">Reference proteome</keyword>
<evidence type="ECO:0000313" key="4">
    <source>
        <dbReference type="Proteomes" id="UP001589709"/>
    </source>
</evidence>
<keyword evidence="2" id="KW-0812">Transmembrane</keyword>
<comment type="caution">
    <text evidence="3">The sequence shown here is derived from an EMBL/GenBank/DDBJ whole genome shotgun (WGS) entry which is preliminary data.</text>
</comment>
<proteinExistence type="predicted"/>
<feature type="region of interest" description="Disordered" evidence="1">
    <location>
        <begin position="1"/>
        <end position="51"/>
    </location>
</feature>
<feature type="compositionally biased region" description="Gly residues" evidence="1">
    <location>
        <begin position="24"/>
        <end position="33"/>
    </location>
</feature>
<feature type="non-terminal residue" evidence="3">
    <location>
        <position position="1"/>
    </location>
</feature>
<evidence type="ECO:0000256" key="1">
    <source>
        <dbReference type="SAM" id="MobiDB-lite"/>
    </source>
</evidence>